<dbReference type="PROSITE" id="PS51375">
    <property type="entry name" value="PPR"/>
    <property type="match status" value="3"/>
</dbReference>
<reference evidence="5" key="2">
    <citation type="submission" date="2025-08" db="UniProtKB">
        <authorList>
            <consortium name="RefSeq"/>
        </authorList>
    </citation>
    <scope>IDENTIFICATION</scope>
    <source>
        <tissue evidence="5">Leaf</tissue>
    </source>
</reference>
<dbReference type="InterPro" id="IPR002885">
    <property type="entry name" value="PPR_rpt"/>
</dbReference>
<dbReference type="GO" id="GO:0009451">
    <property type="term" value="P:RNA modification"/>
    <property type="evidence" value="ECO:0007669"/>
    <property type="project" value="InterPro"/>
</dbReference>
<dbReference type="Gene3D" id="1.25.40.10">
    <property type="entry name" value="Tetratricopeptide repeat domain"/>
    <property type="match status" value="4"/>
</dbReference>
<feature type="repeat" description="PPR" evidence="3">
    <location>
        <begin position="204"/>
        <end position="239"/>
    </location>
</feature>
<feature type="repeat" description="PPR" evidence="3">
    <location>
        <begin position="103"/>
        <end position="137"/>
    </location>
</feature>
<dbReference type="RefSeq" id="XP_020089359.1">
    <property type="nucleotide sequence ID" value="XM_020233770.1"/>
</dbReference>
<dbReference type="PANTHER" id="PTHR47926:SF347">
    <property type="entry name" value="PENTATRICOPEPTIDE REPEAT-CONTAINING PROTEIN"/>
    <property type="match status" value="1"/>
</dbReference>
<keyword evidence="4" id="KW-1185">Reference proteome</keyword>
<dbReference type="AlphaFoldDB" id="A0A6P5F0J7"/>
<dbReference type="InterPro" id="IPR046960">
    <property type="entry name" value="PPR_At4g14850-like_plant"/>
</dbReference>
<dbReference type="NCBIfam" id="TIGR00756">
    <property type="entry name" value="PPR"/>
    <property type="match status" value="4"/>
</dbReference>
<dbReference type="InterPro" id="IPR046848">
    <property type="entry name" value="E_motif"/>
</dbReference>
<dbReference type="FunFam" id="1.25.40.10:FF:000439">
    <property type="entry name" value="Pentatricopeptide repeat-containing protein mitochondrial"/>
    <property type="match status" value="1"/>
</dbReference>
<dbReference type="Pfam" id="PF20431">
    <property type="entry name" value="E_motif"/>
    <property type="match status" value="1"/>
</dbReference>
<keyword evidence="1" id="KW-0677">Repeat</keyword>
<proteinExistence type="predicted"/>
<feature type="repeat" description="PPR" evidence="3">
    <location>
        <begin position="301"/>
        <end position="335"/>
    </location>
</feature>
<dbReference type="InterPro" id="IPR011990">
    <property type="entry name" value="TPR-like_helical_dom_sf"/>
</dbReference>
<gene>
    <name evidence="5" type="primary">LOC109710948</name>
</gene>
<evidence type="ECO:0000256" key="1">
    <source>
        <dbReference type="ARBA" id="ARBA00022737"/>
    </source>
</evidence>
<dbReference type="GeneID" id="109710948"/>
<name>A0A6P5F0J7_ANACO</name>
<accession>A0A6P5F0J7</accession>
<evidence type="ECO:0000256" key="3">
    <source>
        <dbReference type="PROSITE-ProRule" id="PRU00708"/>
    </source>
</evidence>
<evidence type="ECO:0000313" key="5">
    <source>
        <dbReference type="RefSeq" id="XP_020089359.1"/>
    </source>
</evidence>
<dbReference type="FunFam" id="1.25.40.10:FF:000877">
    <property type="entry name" value="Pentatricopeptide repeat-containing protein mitochondrial"/>
    <property type="match status" value="1"/>
</dbReference>
<protein>
    <submittedName>
        <fullName evidence="5">Pentatricopeptide repeat-containing protein At5g66500, mitochondrial-like isoform X1</fullName>
    </submittedName>
</protein>
<dbReference type="PANTHER" id="PTHR47926">
    <property type="entry name" value="PENTATRICOPEPTIDE REPEAT-CONTAINING PROTEIN"/>
    <property type="match status" value="1"/>
</dbReference>
<dbReference type="OrthoDB" id="428771at2759"/>
<reference evidence="4" key="1">
    <citation type="journal article" date="2015" name="Nat. Genet.">
        <title>The pineapple genome and the evolution of CAM photosynthesis.</title>
        <authorList>
            <person name="Ming R."/>
            <person name="VanBuren R."/>
            <person name="Wai C.M."/>
            <person name="Tang H."/>
            <person name="Schatz M.C."/>
            <person name="Bowers J.E."/>
            <person name="Lyons E."/>
            <person name="Wang M.L."/>
            <person name="Chen J."/>
            <person name="Biggers E."/>
            <person name="Zhang J."/>
            <person name="Huang L."/>
            <person name="Zhang L."/>
            <person name="Miao W."/>
            <person name="Zhang J."/>
            <person name="Ye Z."/>
            <person name="Miao C."/>
            <person name="Lin Z."/>
            <person name="Wang H."/>
            <person name="Zhou H."/>
            <person name="Yim W.C."/>
            <person name="Priest H.D."/>
            <person name="Zheng C."/>
            <person name="Woodhouse M."/>
            <person name="Edger P.P."/>
            <person name="Guyot R."/>
            <person name="Guo H.B."/>
            <person name="Guo H."/>
            <person name="Zheng G."/>
            <person name="Singh R."/>
            <person name="Sharma A."/>
            <person name="Min X."/>
            <person name="Zheng Y."/>
            <person name="Lee H."/>
            <person name="Gurtowski J."/>
            <person name="Sedlazeck F.J."/>
            <person name="Harkess A."/>
            <person name="McKain M.R."/>
            <person name="Liao Z."/>
            <person name="Fang J."/>
            <person name="Liu J."/>
            <person name="Zhang X."/>
            <person name="Zhang Q."/>
            <person name="Hu W."/>
            <person name="Qin Y."/>
            <person name="Wang K."/>
            <person name="Chen L.Y."/>
            <person name="Shirley N."/>
            <person name="Lin Y.R."/>
            <person name="Liu L.Y."/>
            <person name="Hernandez A.G."/>
            <person name="Wright C.L."/>
            <person name="Bulone V."/>
            <person name="Tuskan G.A."/>
            <person name="Heath K."/>
            <person name="Zee F."/>
            <person name="Moore P.H."/>
            <person name="Sunkar R."/>
            <person name="Leebens-Mack J.H."/>
            <person name="Mockler T."/>
            <person name="Bennetzen J.L."/>
            <person name="Freeling M."/>
            <person name="Sankoff D."/>
            <person name="Paterson A.H."/>
            <person name="Zhu X."/>
            <person name="Yang X."/>
            <person name="Smith J.A."/>
            <person name="Cushman J.C."/>
            <person name="Paull R.E."/>
            <person name="Yu Q."/>
        </authorList>
    </citation>
    <scope>NUCLEOTIDE SEQUENCE [LARGE SCALE GENOMIC DNA]</scope>
    <source>
        <strain evidence="4">cv. F153</strain>
    </source>
</reference>
<dbReference type="GO" id="GO:0003723">
    <property type="term" value="F:RNA binding"/>
    <property type="evidence" value="ECO:0007669"/>
    <property type="project" value="InterPro"/>
</dbReference>
<keyword evidence="2" id="KW-0809">Transit peptide</keyword>
<dbReference type="Pfam" id="PF13041">
    <property type="entry name" value="PPR_2"/>
    <property type="match status" value="2"/>
</dbReference>
<organism evidence="4 5">
    <name type="scientific">Ananas comosus</name>
    <name type="common">Pineapple</name>
    <name type="synonym">Ananas ananas</name>
    <dbReference type="NCBI Taxonomy" id="4615"/>
    <lineage>
        <taxon>Eukaryota</taxon>
        <taxon>Viridiplantae</taxon>
        <taxon>Streptophyta</taxon>
        <taxon>Embryophyta</taxon>
        <taxon>Tracheophyta</taxon>
        <taxon>Spermatophyta</taxon>
        <taxon>Magnoliopsida</taxon>
        <taxon>Liliopsida</taxon>
        <taxon>Poales</taxon>
        <taxon>Bromeliaceae</taxon>
        <taxon>Bromelioideae</taxon>
        <taxon>Ananas</taxon>
    </lineage>
</organism>
<dbReference type="Proteomes" id="UP000515123">
    <property type="component" value="Linkage group 1"/>
</dbReference>
<sequence length="533" mass="59086">MFSVRLMRRSSPATFLFSRRSSTPRTHHLFDETPQRRRFLDPFSLLPLLASSPSLSPLFHAPMLKSSALAHYPAPATALLASYSISGHLLSALSLFDEMPLRDTVAWNSLISCLVRHGRATDAVSAFRSMASDGVPFTGFTICSLLKALALSRALRRGRQIHSWVVVSGYDCVVMATALIDFYSSCGVVHDAIEVFERLDCVKDVVVCNSMISGFVQNRRFEEAFSMVGKVARPNGVTLTCAVSACSETLNLGYGKQTHCAAIRRGFDSDTILCNALVDMYAKCGAIEAANIVFNRIREKNVVSWTSIIDAYGSHGRGNEALELFERMRQGERSQNVLPNAVTFLAALSACGHSGLVDEGRKCFFLMSDKYRIEPGPEHYACLINLLGRAGMIDEAWDIYHSLSAETADKLSNAVCVAMLNACGVCMDFVRGEQVAKKLLEIDRENPGSYVLVSNFYAAVGRWGGADDLRRMMHDRGLKKESASSQVAVEIAVDQEKNKFVSSNNRTLNKFTFKSCDYEHLQRHLFTWRDERA</sequence>
<dbReference type="Pfam" id="PF01535">
    <property type="entry name" value="PPR"/>
    <property type="match status" value="4"/>
</dbReference>
<evidence type="ECO:0000256" key="2">
    <source>
        <dbReference type="ARBA" id="ARBA00022946"/>
    </source>
</evidence>
<evidence type="ECO:0000313" key="4">
    <source>
        <dbReference type="Proteomes" id="UP000515123"/>
    </source>
</evidence>